<gene>
    <name evidence="1" type="ORF">CLUMA_CG015532</name>
</gene>
<proteinExistence type="predicted"/>
<evidence type="ECO:0000313" key="2">
    <source>
        <dbReference type="Proteomes" id="UP000183832"/>
    </source>
</evidence>
<reference evidence="1 2" key="1">
    <citation type="submission" date="2015-04" db="EMBL/GenBank/DDBJ databases">
        <authorList>
            <person name="Syromyatnikov M.Y."/>
            <person name="Popov V.N."/>
        </authorList>
    </citation>
    <scope>NUCLEOTIDE SEQUENCE [LARGE SCALE GENOMIC DNA]</scope>
</reference>
<organism evidence="1 2">
    <name type="scientific">Clunio marinus</name>
    <dbReference type="NCBI Taxonomy" id="568069"/>
    <lineage>
        <taxon>Eukaryota</taxon>
        <taxon>Metazoa</taxon>
        <taxon>Ecdysozoa</taxon>
        <taxon>Arthropoda</taxon>
        <taxon>Hexapoda</taxon>
        <taxon>Insecta</taxon>
        <taxon>Pterygota</taxon>
        <taxon>Neoptera</taxon>
        <taxon>Endopterygota</taxon>
        <taxon>Diptera</taxon>
        <taxon>Nematocera</taxon>
        <taxon>Chironomoidea</taxon>
        <taxon>Chironomidae</taxon>
        <taxon>Clunio</taxon>
    </lineage>
</organism>
<name>A0A1J1IPF6_9DIPT</name>
<sequence>MCVCVLSLLPIEKGKCRERFDPMRCNQILKATLRASHGISFHDAQFGRLHFEGSHSLKSSKRKLLEQVLQKCVI</sequence>
<dbReference type="AlphaFoldDB" id="A0A1J1IPF6"/>
<protein>
    <submittedName>
        <fullName evidence="1">CLUMA_CG015532, isoform A</fullName>
    </submittedName>
</protein>
<dbReference type="EMBL" id="CVRI01000057">
    <property type="protein sequence ID" value="CRL02048.1"/>
    <property type="molecule type" value="Genomic_DNA"/>
</dbReference>
<evidence type="ECO:0000313" key="1">
    <source>
        <dbReference type="EMBL" id="CRL02048.1"/>
    </source>
</evidence>
<accession>A0A1J1IPF6</accession>
<dbReference type="Proteomes" id="UP000183832">
    <property type="component" value="Unassembled WGS sequence"/>
</dbReference>
<keyword evidence="2" id="KW-1185">Reference proteome</keyword>